<keyword evidence="3" id="KW-1185">Reference proteome</keyword>
<dbReference type="EMBL" id="CADEAL010000591">
    <property type="protein sequence ID" value="CAB1422539.1"/>
    <property type="molecule type" value="Genomic_DNA"/>
</dbReference>
<sequence>MTEGKETEMSEPPAEIMIGTLASVSRIRGPSLLSTISPARVLRTAPGPRVRLSLGRKEKEMIMTMCCHKMTEGKERNDRSTGRDYHWDTRQRQPEQRTRPAEHYHPSAGPSECK</sequence>
<dbReference type="AlphaFoldDB" id="A0A9N7YFP0"/>
<feature type="region of interest" description="Disordered" evidence="1">
    <location>
        <begin position="67"/>
        <end position="114"/>
    </location>
</feature>
<organism evidence="2 3">
    <name type="scientific">Pleuronectes platessa</name>
    <name type="common">European plaice</name>
    <dbReference type="NCBI Taxonomy" id="8262"/>
    <lineage>
        <taxon>Eukaryota</taxon>
        <taxon>Metazoa</taxon>
        <taxon>Chordata</taxon>
        <taxon>Craniata</taxon>
        <taxon>Vertebrata</taxon>
        <taxon>Euteleostomi</taxon>
        <taxon>Actinopterygii</taxon>
        <taxon>Neopterygii</taxon>
        <taxon>Teleostei</taxon>
        <taxon>Neoteleostei</taxon>
        <taxon>Acanthomorphata</taxon>
        <taxon>Carangaria</taxon>
        <taxon>Pleuronectiformes</taxon>
        <taxon>Pleuronectoidei</taxon>
        <taxon>Pleuronectidae</taxon>
        <taxon>Pleuronectes</taxon>
    </lineage>
</organism>
<dbReference type="Proteomes" id="UP001153269">
    <property type="component" value="Unassembled WGS sequence"/>
</dbReference>
<reference evidence="2" key="1">
    <citation type="submission" date="2020-03" db="EMBL/GenBank/DDBJ databases">
        <authorList>
            <person name="Weist P."/>
        </authorList>
    </citation>
    <scope>NUCLEOTIDE SEQUENCE</scope>
</reference>
<feature type="compositionally biased region" description="Basic and acidic residues" evidence="1">
    <location>
        <begin position="69"/>
        <end position="105"/>
    </location>
</feature>
<protein>
    <submittedName>
        <fullName evidence="2">Uncharacterized protein</fullName>
    </submittedName>
</protein>
<evidence type="ECO:0000313" key="3">
    <source>
        <dbReference type="Proteomes" id="UP001153269"/>
    </source>
</evidence>
<name>A0A9N7YFP0_PLEPL</name>
<evidence type="ECO:0000313" key="2">
    <source>
        <dbReference type="EMBL" id="CAB1422539.1"/>
    </source>
</evidence>
<accession>A0A9N7YFP0</accession>
<proteinExistence type="predicted"/>
<gene>
    <name evidence="2" type="ORF">PLEPLA_LOCUS10455</name>
</gene>
<comment type="caution">
    <text evidence="2">The sequence shown here is derived from an EMBL/GenBank/DDBJ whole genome shotgun (WGS) entry which is preliminary data.</text>
</comment>
<evidence type="ECO:0000256" key="1">
    <source>
        <dbReference type="SAM" id="MobiDB-lite"/>
    </source>
</evidence>